<comment type="function">
    <text evidence="12">Fluoride-specific ion channel. Important for reducing fluoride concentration in the cell, thus reducing its toxicity.</text>
</comment>
<dbReference type="Pfam" id="PF02537">
    <property type="entry name" value="CRCB"/>
    <property type="match status" value="1"/>
</dbReference>
<keyword evidence="6 12" id="KW-0915">Sodium</keyword>
<evidence type="ECO:0000256" key="4">
    <source>
        <dbReference type="ARBA" id="ARBA00022692"/>
    </source>
</evidence>
<dbReference type="GO" id="GO:0140114">
    <property type="term" value="P:cellular detoxification of fluoride"/>
    <property type="evidence" value="ECO:0007669"/>
    <property type="project" value="UniProtKB-UniRule"/>
</dbReference>
<evidence type="ECO:0000256" key="6">
    <source>
        <dbReference type="ARBA" id="ARBA00023053"/>
    </source>
</evidence>
<feature type="transmembrane region" description="Helical" evidence="12">
    <location>
        <begin position="130"/>
        <end position="151"/>
    </location>
</feature>
<feature type="transmembrane region" description="Helical" evidence="12">
    <location>
        <begin position="63"/>
        <end position="86"/>
    </location>
</feature>
<dbReference type="PANTHER" id="PTHR28259">
    <property type="entry name" value="FLUORIDE EXPORT PROTEIN 1-RELATED"/>
    <property type="match status" value="1"/>
</dbReference>
<dbReference type="GO" id="GO:0046872">
    <property type="term" value="F:metal ion binding"/>
    <property type="evidence" value="ECO:0007669"/>
    <property type="project" value="UniProtKB-KW"/>
</dbReference>
<feature type="transmembrane region" description="Helical" evidence="12">
    <location>
        <begin position="32"/>
        <end position="51"/>
    </location>
</feature>
<evidence type="ECO:0000256" key="11">
    <source>
        <dbReference type="ARBA" id="ARBA00035585"/>
    </source>
</evidence>
<keyword evidence="7 12" id="KW-0406">Ion transport</keyword>
<keyword evidence="14" id="KW-1185">Reference proteome</keyword>
<evidence type="ECO:0000256" key="8">
    <source>
        <dbReference type="ARBA" id="ARBA00023136"/>
    </source>
</evidence>
<dbReference type="InterPro" id="IPR003691">
    <property type="entry name" value="FluC"/>
</dbReference>
<dbReference type="Proteomes" id="UP000253250">
    <property type="component" value="Unassembled WGS sequence"/>
</dbReference>
<protein>
    <recommendedName>
        <fullName evidence="12">Fluoride-specific ion channel FluC</fullName>
    </recommendedName>
</protein>
<evidence type="ECO:0000256" key="3">
    <source>
        <dbReference type="ARBA" id="ARBA00022519"/>
    </source>
</evidence>
<accession>A0A368HHU0</accession>
<evidence type="ECO:0000256" key="9">
    <source>
        <dbReference type="ARBA" id="ARBA00023303"/>
    </source>
</evidence>
<keyword evidence="3" id="KW-0997">Cell inner membrane</keyword>
<organism evidence="13 14">
    <name type="scientific">Acidiferrobacter thiooxydans</name>
    <dbReference type="NCBI Taxonomy" id="163359"/>
    <lineage>
        <taxon>Bacteria</taxon>
        <taxon>Pseudomonadati</taxon>
        <taxon>Pseudomonadota</taxon>
        <taxon>Gammaproteobacteria</taxon>
        <taxon>Acidiferrobacterales</taxon>
        <taxon>Acidiferrobacteraceae</taxon>
        <taxon>Acidiferrobacter</taxon>
    </lineage>
</organism>
<evidence type="ECO:0000256" key="5">
    <source>
        <dbReference type="ARBA" id="ARBA00022989"/>
    </source>
</evidence>
<keyword evidence="2 12" id="KW-1003">Cell membrane</keyword>
<comment type="activity regulation">
    <text evidence="12">Na(+) is not transported, but it plays an essential structural role and its presence is essential for fluoride channel function.</text>
</comment>
<keyword evidence="4 12" id="KW-0812">Transmembrane</keyword>
<keyword evidence="5 12" id="KW-1133">Transmembrane helix</keyword>
<evidence type="ECO:0000256" key="12">
    <source>
        <dbReference type="HAMAP-Rule" id="MF_00454"/>
    </source>
</evidence>
<dbReference type="AlphaFoldDB" id="A0A368HHU0"/>
<comment type="similarity">
    <text evidence="10 12">Belongs to the fluoride channel Fluc/FEX (TC 1.A.43) family.</text>
</comment>
<feature type="transmembrane region" description="Helical" evidence="12">
    <location>
        <begin position="93"/>
        <end position="110"/>
    </location>
</feature>
<evidence type="ECO:0000256" key="1">
    <source>
        <dbReference type="ARBA" id="ARBA00004651"/>
    </source>
</evidence>
<dbReference type="HAMAP" id="MF_00454">
    <property type="entry name" value="FluC"/>
    <property type="match status" value="1"/>
</dbReference>
<evidence type="ECO:0000256" key="10">
    <source>
        <dbReference type="ARBA" id="ARBA00035120"/>
    </source>
</evidence>
<feature type="binding site" evidence="12">
    <location>
        <position position="105"/>
    </location>
    <ligand>
        <name>Na(+)</name>
        <dbReference type="ChEBI" id="CHEBI:29101"/>
        <note>structural</note>
    </ligand>
</feature>
<reference evidence="13 14" key="1">
    <citation type="submission" date="2018-02" db="EMBL/GenBank/DDBJ databases">
        <title>Insights into the biology of acidophilic members of the Acidiferrobacteraceae family derived from comparative genomic analyses.</title>
        <authorList>
            <person name="Issotta F."/>
            <person name="Thyssen C."/>
            <person name="Mena C."/>
            <person name="Moya A."/>
            <person name="Bellenberg S."/>
            <person name="Sproer C."/>
            <person name="Covarrubias P.C."/>
            <person name="Sand W."/>
            <person name="Quatrini R."/>
            <person name="Vera M."/>
        </authorList>
    </citation>
    <scope>NUCLEOTIDE SEQUENCE [LARGE SCALE GENOMIC DNA]</scope>
    <source>
        <strain evidence="14">m-1</strain>
    </source>
</reference>
<comment type="catalytic activity">
    <reaction evidence="11">
        <text>fluoride(in) = fluoride(out)</text>
        <dbReference type="Rhea" id="RHEA:76159"/>
        <dbReference type="ChEBI" id="CHEBI:17051"/>
    </reaction>
    <physiologicalReaction direction="left-to-right" evidence="11">
        <dbReference type="Rhea" id="RHEA:76160"/>
    </physiologicalReaction>
</comment>
<keyword evidence="12" id="KW-0813">Transport</keyword>
<feature type="binding site" evidence="12">
    <location>
        <position position="108"/>
    </location>
    <ligand>
        <name>Na(+)</name>
        <dbReference type="ChEBI" id="CHEBI:29101"/>
        <note>structural</note>
    </ligand>
</feature>
<keyword evidence="8 12" id="KW-0472">Membrane</keyword>
<dbReference type="GO" id="GO:0005886">
    <property type="term" value="C:plasma membrane"/>
    <property type="evidence" value="ECO:0007669"/>
    <property type="project" value="UniProtKB-SubCell"/>
</dbReference>
<comment type="caution">
    <text evidence="13">The sequence shown here is derived from an EMBL/GenBank/DDBJ whole genome shotgun (WGS) entry which is preliminary data.</text>
</comment>
<evidence type="ECO:0000256" key="7">
    <source>
        <dbReference type="ARBA" id="ARBA00023065"/>
    </source>
</evidence>
<proteinExistence type="inferred from homology"/>
<evidence type="ECO:0000313" key="13">
    <source>
        <dbReference type="EMBL" id="RCN58924.1"/>
    </source>
</evidence>
<evidence type="ECO:0000313" key="14">
    <source>
        <dbReference type="Proteomes" id="UP000253250"/>
    </source>
</evidence>
<gene>
    <name evidence="12" type="primary">fluC</name>
    <name evidence="12" type="synonym">crcB</name>
    <name evidence="13" type="ORF">C4900_03975</name>
</gene>
<keyword evidence="9 12" id="KW-0407">Ion channel</keyword>
<name>A0A368HHU0_9GAMM</name>
<dbReference type="GO" id="GO:0062054">
    <property type="term" value="F:fluoride channel activity"/>
    <property type="evidence" value="ECO:0007669"/>
    <property type="project" value="UniProtKB-UniRule"/>
</dbReference>
<evidence type="ECO:0000256" key="2">
    <source>
        <dbReference type="ARBA" id="ARBA00022475"/>
    </source>
</evidence>
<keyword evidence="12" id="KW-0479">Metal-binding</keyword>
<comment type="subcellular location">
    <subcellularLocation>
        <location evidence="1 12">Cell membrane</location>
        <topology evidence="1 12">Multi-pass membrane protein</topology>
    </subcellularLocation>
</comment>
<dbReference type="EMBL" id="PSYR01000001">
    <property type="protein sequence ID" value="RCN58924.1"/>
    <property type="molecule type" value="Genomic_DNA"/>
</dbReference>
<dbReference type="OrthoDB" id="9806299at2"/>
<sequence length="154" mass="16567">MWVRLSIRHPRSILRPHGPDQTPRLGRRGGPVTFVWIACFAVLGAWLRYGQNLVVQRLLGRDFPWATLSINVMGSFLIGLLSYTLVHGVPVSAALRTGVIVGGIGTYTTFSTFSLETLLLVEEGQVLRGLAYVATSLALGVGGVLLGALSAPRL</sequence>
<dbReference type="PANTHER" id="PTHR28259:SF1">
    <property type="entry name" value="FLUORIDE EXPORT PROTEIN 1-RELATED"/>
    <property type="match status" value="1"/>
</dbReference>